<evidence type="ECO:0000313" key="2">
    <source>
        <dbReference type="EMBL" id="MBF6303247.1"/>
    </source>
</evidence>
<gene>
    <name evidence="2" type="ORF">IU459_38070</name>
</gene>
<dbReference type="InterPro" id="IPR001242">
    <property type="entry name" value="Condensation_dom"/>
</dbReference>
<dbReference type="SUPFAM" id="SSF52777">
    <property type="entry name" value="CoA-dependent acyltransferases"/>
    <property type="match status" value="1"/>
</dbReference>
<comment type="caution">
    <text evidence="2">The sequence shown here is derived from an EMBL/GenBank/DDBJ whole genome shotgun (WGS) entry which is preliminary data.</text>
</comment>
<reference evidence="2 3" key="1">
    <citation type="submission" date="2020-10" db="EMBL/GenBank/DDBJ databases">
        <title>Identification of Nocardia species via Next-generation sequencing and recognition of intraspecies genetic diversity.</title>
        <authorList>
            <person name="Li P."/>
            <person name="Li P."/>
            <person name="Lu B."/>
        </authorList>
    </citation>
    <scope>NUCLEOTIDE SEQUENCE [LARGE SCALE GENOMIC DNA]</scope>
    <source>
        <strain evidence="2 3">BJ06-0157</strain>
    </source>
</reference>
<feature type="non-terminal residue" evidence="2">
    <location>
        <position position="1"/>
    </location>
</feature>
<dbReference type="EMBL" id="JADLQX010000344">
    <property type="protein sequence ID" value="MBF6303247.1"/>
    <property type="molecule type" value="Genomic_DNA"/>
</dbReference>
<feature type="non-terminal residue" evidence="2">
    <location>
        <position position="84"/>
    </location>
</feature>
<protein>
    <recommendedName>
        <fullName evidence="1">Condensation domain-containing protein</fullName>
    </recommendedName>
</protein>
<dbReference type="Proteomes" id="UP000702209">
    <property type="component" value="Unassembled WGS sequence"/>
</dbReference>
<dbReference type="Gene3D" id="3.30.559.10">
    <property type="entry name" value="Chloramphenicol acetyltransferase-like domain"/>
    <property type="match status" value="1"/>
</dbReference>
<evidence type="ECO:0000259" key="1">
    <source>
        <dbReference type="Pfam" id="PF00668"/>
    </source>
</evidence>
<name>A0ABS0D351_9NOCA</name>
<dbReference type="InterPro" id="IPR023213">
    <property type="entry name" value="CAT-like_dom_sf"/>
</dbReference>
<accession>A0ABS0D351</accession>
<dbReference type="Pfam" id="PF00668">
    <property type="entry name" value="Condensation"/>
    <property type="match status" value="1"/>
</dbReference>
<evidence type="ECO:0000313" key="3">
    <source>
        <dbReference type="Proteomes" id="UP000702209"/>
    </source>
</evidence>
<dbReference type="RefSeq" id="WP_195134372.1">
    <property type="nucleotide sequence ID" value="NZ_JADLQX010000344.1"/>
</dbReference>
<organism evidence="2 3">
    <name type="scientific">Nocardia amamiensis</name>
    <dbReference type="NCBI Taxonomy" id="404578"/>
    <lineage>
        <taxon>Bacteria</taxon>
        <taxon>Bacillati</taxon>
        <taxon>Actinomycetota</taxon>
        <taxon>Actinomycetes</taxon>
        <taxon>Mycobacteriales</taxon>
        <taxon>Nocardiaceae</taxon>
        <taxon>Nocardia</taxon>
    </lineage>
</organism>
<feature type="domain" description="Condensation" evidence="1">
    <location>
        <begin position="14"/>
        <end position="83"/>
    </location>
</feature>
<keyword evidence="3" id="KW-1185">Reference proteome</keyword>
<proteinExistence type="predicted"/>
<sequence>RRRELVAGPRPSRIPLSLAQQRMWFLNRFDNQTAVNNIPLAVRLTGTLDTDALRQAVADVVDRHEVLRTVYPETADGQGVQVVL</sequence>